<dbReference type="Proteomes" id="UP001170379">
    <property type="component" value="Unassembled WGS sequence"/>
</dbReference>
<sequence>MQAVVRHWIDDGVDALTMAVLARKRDDAQSIATFLSDVGIPARFAQASSEGVKVSVVTMTMHQSKGHEFSRVLLYDMSNGRFPAPMNGASEAVRAERRRHETALLYVSATRARDELIVTYEGEVTGLLGG</sequence>
<protein>
    <recommendedName>
        <fullName evidence="5">UvrD-like helicase C-terminal domain-containing protein</fullName>
    </recommendedName>
</protein>
<proteinExistence type="predicted"/>
<dbReference type="InterPro" id="IPR000212">
    <property type="entry name" value="DNA_helicase_UvrD/REP"/>
</dbReference>
<dbReference type="InterPro" id="IPR027417">
    <property type="entry name" value="P-loop_NTPase"/>
</dbReference>
<feature type="domain" description="UvrD-like helicase C-terminal" evidence="5">
    <location>
        <begin position="53"/>
        <end position="120"/>
    </location>
</feature>
<name>A0ABT7C3W7_9MICO</name>
<organism evidence="6 7">
    <name type="scientific">Gulosibacter molinativorax</name>
    <dbReference type="NCBI Taxonomy" id="256821"/>
    <lineage>
        <taxon>Bacteria</taxon>
        <taxon>Bacillati</taxon>
        <taxon>Actinomycetota</taxon>
        <taxon>Actinomycetes</taxon>
        <taxon>Micrococcales</taxon>
        <taxon>Microbacteriaceae</taxon>
        <taxon>Gulosibacter</taxon>
    </lineage>
</organism>
<evidence type="ECO:0000256" key="2">
    <source>
        <dbReference type="ARBA" id="ARBA00022801"/>
    </source>
</evidence>
<evidence type="ECO:0000259" key="5">
    <source>
        <dbReference type="Pfam" id="PF13361"/>
    </source>
</evidence>
<reference evidence="6" key="1">
    <citation type="submission" date="2018-03" db="EMBL/GenBank/DDBJ databases">
        <authorList>
            <person name="Nunes O.C."/>
            <person name="Lopes A.R."/>
            <person name="Froufe H."/>
            <person name="Munoz-Merida A."/>
            <person name="Barroso C."/>
            <person name="Egas C."/>
        </authorList>
    </citation>
    <scope>NUCLEOTIDE SEQUENCE</scope>
    <source>
        <strain evidence="6">ON4</strain>
    </source>
</reference>
<keyword evidence="2" id="KW-0378">Hydrolase</keyword>
<keyword evidence="7" id="KW-1185">Reference proteome</keyword>
<evidence type="ECO:0000256" key="3">
    <source>
        <dbReference type="ARBA" id="ARBA00022806"/>
    </source>
</evidence>
<dbReference type="PANTHER" id="PTHR11070">
    <property type="entry name" value="UVRD / RECB / PCRA DNA HELICASE FAMILY MEMBER"/>
    <property type="match status" value="1"/>
</dbReference>
<reference evidence="6" key="2">
    <citation type="journal article" date="2022" name="Sci. Rep.">
        <title>In silico prediction of the enzymes involved in the degradation of the herbicide molinate by Gulosibacter molinativorax ON4T.</title>
        <authorList>
            <person name="Lopes A.R."/>
            <person name="Bunin E."/>
            <person name="Viana A.T."/>
            <person name="Froufe H."/>
            <person name="Munoz-Merida A."/>
            <person name="Pinho D."/>
            <person name="Figueiredo J."/>
            <person name="Barroso C."/>
            <person name="Vaz-Moreira I."/>
            <person name="Bellanger X."/>
            <person name="Egas C."/>
            <person name="Nunes O.C."/>
        </authorList>
    </citation>
    <scope>NUCLEOTIDE SEQUENCE</scope>
    <source>
        <strain evidence="6">ON4</strain>
    </source>
</reference>
<evidence type="ECO:0000256" key="4">
    <source>
        <dbReference type="ARBA" id="ARBA00022840"/>
    </source>
</evidence>
<dbReference type="Pfam" id="PF13361">
    <property type="entry name" value="UvrD_C"/>
    <property type="match status" value="1"/>
</dbReference>
<accession>A0ABT7C3W7</accession>
<comment type="caution">
    <text evidence="6">The sequence shown here is derived from an EMBL/GenBank/DDBJ whole genome shotgun (WGS) entry which is preliminary data.</text>
</comment>
<keyword evidence="1" id="KW-0547">Nucleotide-binding</keyword>
<evidence type="ECO:0000313" key="6">
    <source>
        <dbReference type="EMBL" id="MDJ1369925.1"/>
    </source>
</evidence>
<dbReference type="InterPro" id="IPR014017">
    <property type="entry name" value="DNA_helicase_UvrD-like_C"/>
</dbReference>
<keyword evidence="3" id="KW-0347">Helicase</keyword>
<dbReference type="SUPFAM" id="SSF52540">
    <property type="entry name" value="P-loop containing nucleoside triphosphate hydrolases"/>
    <property type="match status" value="1"/>
</dbReference>
<evidence type="ECO:0000313" key="7">
    <source>
        <dbReference type="Proteomes" id="UP001170379"/>
    </source>
</evidence>
<dbReference type="PANTHER" id="PTHR11070:SF2">
    <property type="entry name" value="ATP-DEPENDENT DNA HELICASE SRS2"/>
    <property type="match status" value="1"/>
</dbReference>
<evidence type="ECO:0000256" key="1">
    <source>
        <dbReference type="ARBA" id="ARBA00022741"/>
    </source>
</evidence>
<keyword evidence="4" id="KW-0067">ATP-binding</keyword>
<gene>
    <name evidence="6" type="ORF">C7K25_00815</name>
</gene>
<dbReference type="EMBL" id="PXVD01000001">
    <property type="protein sequence ID" value="MDJ1369925.1"/>
    <property type="molecule type" value="Genomic_DNA"/>
</dbReference>
<dbReference type="Gene3D" id="3.40.50.300">
    <property type="entry name" value="P-loop containing nucleotide triphosphate hydrolases"/>
    <property type="match status" value="1"/>
</dbReference>